<protein>
    <submittedName>
        <fullName evidence="1">Uncharacterized protein</fullName>
    </submittedName>
</protein>
<sequence>MVKRITSTKNANKGIVLWLSCAYCNRRGFAALGVTARIRRPFVGIVAAVGRPLKEWGQGSVTGYPAFLRRFGCC</sequence>
<gene>
    <name evidence="1" type="ORF">DF3PB_2980004</name>
</gene>
<dbReference type="EMBL" id="UIDG01000221">
    <property type="protein sequence ID" value="SUS06541.1"/>
    <property type="molecule type" value="Genomic_DNA"/>
</dbReference>
<name>A0A380TFN1_9ZZZZ</name>
<proteinExistence type="predicted"/>
<accession>A0A380TFN1</accession>
<organism evidence="1">
    <name type="scientific">metagenome</name>
    <dbReference type="NCBI Taxonomy" id="256318"/>
    <lineage>
        <taxon>unclassified sequences</taxon>
        <taxon>metagenomes</taxon>
    </lineage>
</organism>
<dbReference type="AlphaFoldDB" id="A0A380TFN1"/>
<reference evidence="1" key="1">
    <citation type="submission" date="2018-07" db="EMBL/GenBank/DDBJ databases">
        <authorList>
            <person name="Quirk P.G."/>
            <person name="Krulwich T.A."/>
        </authorList>
    </citation>
    <scope>NUCLEOTIDE SEQUENCE</scope>
</reference>
<evidence type="ECO:0000313" key="1">
    <source>
        <dbReference type="EMBL" id="SUS06541.1"/>
    </source>
</evidence>